<dbReference type="EMBL" id="VCEA01000001">
    <property type="protein sequence ID" value="KAB0357185.1"/>
    <property type="molecule type" value="Genomic_DNA"/>
</dbReference>
<dbReference type="PROSITE" id="PS00289">
    <property type="entry name" value="PTX_1"/>
    <property type="match status" value="1"/>
</dbReference>
<keyword evidence="3" id="KW-0509">mRNA transport</keyword>
<dbReference type="InterPro" id="IPR019321">
    <property type="entry name" value="Nucleoporin_Nup88"/>
</dbReference>
<evidence type="ECO:0000256" key="2">
    <source>
        <dbReference type="ARBA" id="ARBA00022448"/>
    </source>
</evidence>
<dbReference type="Proteomes" id="UP000326458">
    <property type="component" value="Unassembled WGS sequence"/>
</dbReference>
<organism evidence="10 11">
    <name type="scientific">Muntiacus muntjak</name>
    <name type="common">Barking deer</name>
    <name type="synonym">Indian muntjac</name>
    <dbReference type="NCBI Taxonomy" id="9888"/>
    <lineage>
        <taxon>Eukaryota</taxon>
        <taxon>Metazoa</taxon>
        <taxon>Chordata</taxon>
        <taxon>Craniata</taxon>
        <taxon>Vertebrata</taxon>
        <taxon>Euteleostomi</taxon>
        <taxon>Mammalia</taxon>
        <taxon>Eutheria</taxon>
        <taxon>Laurasiatheria</taxon>
        <taxon>Artiodactyla</taxon>
        <taxon>Ruminantia</taxon>
        <taxon>Pecora</taxon>
        <taxon>Cervidae</taxon>
        <taxon>Muntiacinae</taxon>
        <taxon>Muntiacus</taxon>
    </lineage>
</organism>
<feature type="non-terminal residue" evidence="10">
    <location>
        <position position="1"/>
    </location>
</feature>
<dbReference type="GO" id="GO:0000056">
    <property type="term" value="P:ribosomal small subunit export from nucleus"/>
    <property type="evidence" value="ECO:0007669"/>
    <property type="project" value="InterPro"/>
</dbReference>
<evidence type="ECO:0000256" key="7">
    <source>
        <dbReference type="ARBA" id="ARBA00023242"/>
    </source>
</evidence>
<gene>
    <name evidence="10" type="ORF">FD754_001341</name>
</gene>
<evidence type="ECO:0000256" key="4">
    <source>
        <dbReference type="ARBA" id="ARBA00022927"/>
    </source>
</evidence>
<keyword evidence="6" id="KW-0906">Nuclear pore complex</keyword>
<dbReference type="GO" id="GO:0005643">
    <property type="term" value="C:nuclear pore"/>
    <property type="evidence" value="ECO:0007669"/>
    <property type="project" value="UniProtKB-SubCell"/>
</dbReference>
<evidence type="ECO:0000256" key="1">
    <source>
        <dbReference type="ARBA" id="ARBA00004567"/>
    </source>
</evidence>
<accession>A0A5N3W923</accession>
<keyword evidence="5" id="KW-0811">Translocation</keyword>
<sequence>AVHTWPPSHAVCLRLREGRKNQSSAETEKPASSLPSSPPLPPRLLTRNLGLGLAESSLSLLSLAQHHVALTGIKGLMILGLPKRWGKSSDTTPVAERFFTRSASPTPKHAAWYPREWLDPHVAPLTSDNVVRIYPLRRAYTASLGETALAFDFGPLSAVPKHITFLTHVSLSHSPGAVGKLLGPLPMHPANEENYGYGACAGLCLPCVANILVITTASGMFHLCVSWDSRADLIPSLYAFECAELELALKLASAEGEPFDSDFSCPVKLHRDPKCPSRYHCTHEAGVHSVGLPWIHKLHKFLGSDEEDRDSLQELAAEQKCFVEHILYRKPLPCSQPAPFRGFWIIPDILGPTMICITSTYEYLVRPLLSTVHPASPPRLCTRENVEVAESPLRILVETPDSFEKHIRSILQHSVANPAFFQSSEKDTALPPKECLYLRELDEHLADKYEDAKEKQEDIMNRMKKLIPDQLQHLGNAIKWVTMKKDYQPQKMEKVLSPQKPTITLRAYQRKCIQSILKEKGEHIREMVKQINDI</sequence>
<dbReference type="PANTHER" id="PTHR13257:SF0">
    <property type="entry name" value="NUCLEAR PORE COMPLEX PROTEIN NUP88"/>
    <property type="match status" value="1"/>
</dbReference>
<keyword evidence="4" id="KW-0653">Protein transport</keyword>
<dbReference type="InterPro" id="IPR037700">
    <property type="entry name" value="NUP88/NUP82"/>
</dbReference>
<proteinExistence type="predicted"/>
<keyword evidence="2" id="KW-0813">Transport</keyword>
<keyword evidence="8" id="KW-0175">Coiled coil</keyword>
<evidence type="ECO:0000256" key="8">
    <source>
        <dbReference type="SAM" id="Coils"/>
    </source>
</evidence>
<protein>
    <submittedName>
        <fullName evidence="10">Uncharacterized protein</fullName>
    </submittedName>
</protein>
<evidence type="ECO:0000256" key="5">
    <source>
        <dbReference type="ARBA" id="ARBA00023010"/>
    </source>
</evidence>
<evidence type="ECO:0000256" key="6">
    <source>
        <dbReference type="ARBA" id="ARBA00023132"/>
    </source>
</evidence>
<evidence type="ECO:0000313" key="11">
    <source>
        <dbReference type="Proteomes" id="UP000326458"/>
    </source>
</evidence>
<dbReference type="GO" id="GO:0017056">
    <property type="term" value="F:structural constituent of nuclear pore"/>
    <property type="evidence" value="ECO:0007669"/>
    <property type="project" value="InterPro"/>
</dbReference>
<dbReference type="InterPro" id="IPR030476">
    <property type="entry name" value="Pentaxin_CS"/>
</dbReference>
<reference evidence="10 11" key="1">
    <citation type="submission" date="2019-06" db="EMBL/GenBank/DDBJ databases">
        <title>Discovery of a novel chromosome fission-fusion reversal in muntjac.</title>
        <authorList>
            <person name="Mudd A.B."/>
            <person name="Bredeson J.V."/>
            <person name="Baum R."/>
            <person name="Hockemeyer D."/>
            <person name="Rokhsar D.S."/>
        </authorList>
    </citation>
    <scope>NUCLEOTIDE SEQUENCE [LARGE SCALE GENOMIC DNA]</scope>
    <source>
        <strain evidence="10">UTSW_UCB_Mm</strain>
        <tissue evidence="10">Fibroblast cell line</tissue>
    </source>
</reference>
<feature type="region of interest" description="Disordered" evidence="9">
    <location>
        <begin position="16"/>
        <end position="41"/>
    </location>
</feature>
<name>A0A5N3W923_MUNMU</name>
<evidence type="ECO:0000256" key="9">
    <source>
        <dbReference type="SAM" id="MobiDB-lite"/>
    </source>
</evidence>
<dbReference type="Pfam" id="PF10168">
    <property type="entry name" value="Nup88"/>
    <property type="match status" value="3"/>
</dbReference>
<comment type="subcellular location">
    <subcellularLocation>
        <location evidence="1">Nucleus</location>
        <location evidence="1">Nuclear pore complex</location>
    </subcellularLocation>
</comment>
<dbReference type="GO" id="GO:0000055">
    <property type="term" value="P:ribosomal large subunit export from nucleus"/>
    <property type="evidence" value="ECO:0007669"/>
    <property type="project" value="InterPro"/>
</dbReference>
<evidence type="ECO:0000256" key="3">
    <source>
        <dbReference type="ARBA" id="ARBA00022816"/>
    </source>
</evidence>
<evidence type="ECO:0000313" key="10">
    <source>
        <dbReference type="EMBL" id="KAB0357185.1"/>
    </source>
</evidence>
<dbReference type="GO" id="GO:0006406">
    <property type="term" value="P:mRNA export from nucleus"/>
    <property type="evidence" value="ECO:0007669"/>
    <property type="project" value="TreeGrafter"/>
</dbReference>
<feature type="coiled-coil region" evidence="8">
    <location>
        <begin position="438"/>
        <end position="466"/>
    </location>
</feature>
<dbReference type="GO" id="GO:0006606">
    <property type="term" value="P:protein import into nucleus"/>
    <property type="evidence" value="ECO:0007669"/>
    <property type="project" value="TreeGrafter"/>
</dbReference>
<keyword evidence="7" id="KW-0539">Nucleus</keyword>
<keyword evidence="11" id="KW-1185">Reference proteome</keyword>
<dbReference type="PANTHER" id="PTHR13257">
    <property type="entry name" value="NUCLEOPORIN NUP84-RELATED"/>
    <property type="match status" value="1"/>
</dbReference>
<comment type="caution">
    <text evidence="10">The sequence shown here is derived from an EMBL/GenBank/DDBJ whole genome shotgun (WGS) entry which is preliminary data.</text>
</comment>
<dbReference type="AlphaFoldDB" id="A0A5N3W923"/>